<sequence>MMTIERVKIGFVFMLLVLSCVSSVNANNIRPKGVFDSDDVLKLTLIADFNKLNTERDKSAGYLEGKVIYNDKKEVELPVKVKVRGNYRLKETTCEFAPLKLKFSKSDVGRTIFRNNRKVKLVTHCQENDEMLNSVIREYTAYRIYNSISEYSLRVRLVEINYVDSNDGTSFQKYGFFIEDKDDMCDRLGAKEYKVMNVRLDQIEEQEMVKMSMFQYMIGNEDWSVPMMHNVILVKDDNHSPYIAIPYDFDMSYFVNPPYRKEITGPVETATIYKGDKVKFDELRKQVTHFTETKNEVLNMILDLPQMSLECKQRCLSEIEEFYAKLETKSSLRRNFMAHVK</sequence>
<organism evidence="2 3">
    <name type="scientific">Carboxylicivirga linearis</name>
    <dbReference type="NCBI Taxonomy" id="1628157"/>
    <lineage>
        <taxon>Bacteria</taxon>
        <taxon>Pseudomonadati</taxon>
        <taxon>Bacteroidota</taxon>
        <taxon>Bacteroidia</taxon>
        <taxon>Marinilabiliales</taxon>
        <taxon>Marinilabiliaceae</taxon>
        <taxon>Carboxylicivirga</taxon>
    </lineage>
</organism>
<dbReference type="PROSITE" id="PS51257">
    <property type="entry name" value="PROKAR_LIPOPROTEIN"/>
    <property type="match status" value="1"/>
</dbReference>
<evidence type="ECO:0000313" key="2">
    <source>
        <dbReference type="EMBL" id="MBS2100509.1"/>
    </source>
</evidence>
<accession>A0ABS5K1E3</accession>
<keyword evidence="3" id="KW-1185">Reference proteome</keyword>
<name>A0ABS5K1E3_9BACT</name>
<reference evidence="2 3" key="1">
    <citation type="journal article" date="2015" name="Int. J. Syst. Evol. Microbiol.">
        <title>Carboxylicivirga linearis sp. nov., isolated from a sea cucumber culture pond.</title>
        <authorList>
            <person name="Wang F.Q."/>
            <person name="Zhou Y.X."/>
            <person name="Lin X.Z."/>
            <person name="Chen G.J."/>
            <person name="Du Z.J."/>
        </authorList>
    </citation>
    <scope>NUCLEOTIDE SEQUENCE [LARGE SCALE GENOMIC DNA]</scope>
    <source>
        <strain evidence="2 3">FB218</strain>
    </source>
</reference>
<feature type="signal peptide" evidence="1">
    <location>
        <begin position="1"/>
        <end position="26"/>
    </location>
</feature>
<keyword evidence="1" id="KW-0732">Signal</keyword>
<evidence type="ECO:0000313" key="3">
    <source>
        <dbReference type="Proteomes" id="UP000708576"/>
    </source>
</evidence>
<comment type="caution">
    <text evidence="2">The sequence shown here is derived from an EMBL/GenBank/DDBJ whole genome shotgun (WGS) entry which is preliminary data.</text>
</comment>
<feature type="chain" id="PRO_5047053861" evidence="1">
    <location>
        <begin position="27"/>
        <end position="341"/>
    </location>
</feature>
<gene>
    <name evidence="2" type="ORF">KEM10_19650</name>
</gene>
<dbReference type="EMBL" id="JAGUCO010000024">
    <property type="protein sequence ID" value="MBS2100509.1"/>
    <property type="molecule type" value="Genomic_DNA"/>
</dbReference>
<evidence type="ECO:0000256" key="1">
    <source>
        <dbReference type="SAM" id="SignalP"/>
    </source>
</evidence>
<dbReference type="Proteomes" id="UP000708576">
    <property type="component" value="Unassembled WGS sequence"/>
</dbReference>
<protein>
    <submittedName>
        <fullName evidence="2">Uncharacterized protein</fullName>
    </submittedName>
</protein>
<proteinExistence type="predicted"/>